<name>A0ABN7SYA4_OIKDI</name>
<gene>
    <name evidence="1" type="ORF">OKIOD_LOCUS12159</name>
</gene>
<dbReference type="Proteomes" id="UP001158576">
    <property type="component" value="Chromosome 1"/>
</dbReference>
<dbReference type="EMBL" id="OU015566">
    <property type="protein sequence ID" value="CAG5107576.1"/>
    <property type="molecule type" value="Genomic_DNA"/>
</dbReference>
<evidence type="ECO:0000313" key="1">
    <source>
        <dbReference type="EMBL" id="CAG5107576.1"/>
    </source>
</evidence>
<protein>
    <submittedName>
        <fullName evidence="1">Oidioi.mRNA.OKI2018_I69.chr1.g3394.t1.cds</fullName>
    </submittedName>
</protein>
<keyword evidence="2" id="KW-1185">Reference proteome</keyword>
<proteinExistence type="predicted"/>
<evidence type="ECO:0000313" key="2">
    <source>
        <dbReference type="Proteomes" id="UP001158576"/>
    </source>
</evidence>
<sequence length="221" mass="24726">MKLFALLAAAADATVRMDACAAAGKPSFCANITPKITRTNAWTCKDCFNLRIEVDLNKLGAVGALWDNQDHVFLTFDNDVSFVKAAGPAASPAVEMASTDEGYQMWRVDFQNTFNPGDRRIDINVEFKEADEKANLLIGELCPSCIERPVADSCDATQLLGREPGAGTWDCQMKRRWEKMNRCRFQCDNGSVTGYARCFRYEDHKKFGLGWVEPKNRPFTC</sequence>
<reference evidence="1 2" key="1">
    <citation type="submission" date="2021-04" db="EMBL/GenBank/DDBJ databases">
        <authorList>
            <person name="Bliznina A."/>
        </authorList>
    </citation>
    <scope>NUCLEOTIDE SEQUENCE [LARGE SCALE GENOMIC DNA]</scope>
</reference>
<organism evidence="1 2">
    <name type="scientific">Oikopleura dioica</name>
    <name type="common">Tunicate</name>
    <dbReference type="NCBI Taxonomy" id="34765"/>
    <lineage>
        <taxon>Eukaryota</taxon>
        <taxon>Metazoa</taxon>
        <taxon>Chordata</taxon>
        <taxon>Tunicata</taxon>
        <taxon>Appendicularia</taxon>
        <taxon>Copelata</taxon>
        <taxon>Oikopleuridae</taxon>
        <taxon>Oikopleura</taxon>
    </lineage>
</organism>
<accession>A0ABN7SYA4</accession>